<evidence type="ECO:0000256" key="1">
    <source>
        <dbReference type="SAM" id="Coils"/>
    </source>
</evidence>
<dbReference type="Gene3D" id="3.90.320.10">
    <property type="match status" value="1"/>
</dbReference>
<proteinExistence type="predicted"/>
<gene>
    <name evidence="3" type="ORF">EBV32_04980</name>
</gene>
<dbReference type="Proteomes" id="UP000713222">
    <property type="component" value="Unassembled WGS sequence"/>
</dbReference>
<accession>A0A964V3B2</accession>
<evidence type="ECO:0000313" key="3">
    <source>
        <dbReference type="EMBL" id="NBN88421.1"/>
    </source>
</evidence>
<evidence type="ECO:0000259" key="2">
    <source>
        <dbReference type="Pfam" id="PF09588"/>
    </source>
</evidence>
<organism evidence="3 4">
    <name type="scientific">Candidatus Fonsibacter lacus</name>
    <dbReference type="NCBI Taxonomy" id="2576439"/>
    <lineage>
        <taxon>Bacteria</taxon>
        <taxon>Pseudomonadati</taxon>
        <taxon>Pseudomonadota</taxon>
        <taxon>Alphaproteobacteria</taxon>
        <taxon>Candidatus Pelagibacterales</taxon>
        <taxon>Candidatus Pelagibacterales incertae sedis</taxon>
        <taxon>Candidatus Fonsibacter</taxon>
    </lineage>
</organism>
<dbReference type="Pfam" id="PF09588">
    <property type="entry name" value="YqaJ"/>
    <property type="match status" value="1"/>
</dbReference>
<dbReference type="EMBL" id="RGET01000119">
    <property type="protein sequence ID" value="NBN88421.1"/>
    <property type="molecule type" value="Genomic_DNA"/>
</dbReference>
<dbReference type="InterPro" id="IPR011335">
    <property type="entry name" value="Restrct_endonuc-II-like"/>
</dbReference>
<feature type="coiled-coil region" evidence="1">
    <location>
        <begin position="249"/>
        <end position="279"/>
    </location>
</feature>
<dbReference type="SUPFAM" id="SSF52980">
    <property type="entry name" value="Restriction endonuclease-like"/>
    <property type="match status" value="1"/>
</dbReference>
<reference evidence="3" key="1">
    <citation type="submission" date="2018-10" db="EMBL/GenBank/DDBJ databases">
        <title>Iterative Subtractive Binning of Freshwater Chronoseries Metagenomes Recovers Nearly Complete Genomes from over Four Hundred Novel Species.</title>
        <authorList>
            <person name="Rodriguez-R L.M."/>
            <person name="Tsementzi D."/>
            <person name="Luo C."/>
            <person name="Konstantinidis K.T."/>
        </authorList>
    </citation>
    <scope>NUCLEOTIDE SEQUENCE</scope>
    <source>
        <strain evidence="3">WB7_6_001</strain>
    </source>
</reference>
<dbReference type="InterPro" id="IPR019080">
    <property type="entry name" value="YqaJ_viral_recombinase"/>
</dbReference>
<dbReference type="InterPro" id="IPR011604">
    <property type="entry name" value="PDDEXK-like_dom_sf"/>
</dbReference>
<keyword evidence="1" id="KW-0175">Coiled coil</keyword>
<dbReference type="AlphaFoldDB" id="A0A964V3B2"/>
<comment type="caution">
    <text evidence="3">The sequence shown here is derived from an EMBL/GenBank/DDBJ whole genome shotgun (WGS) entry which is preliminary data.</text>
</comment>
<name>A0A964V3B2_9PROT</name>
<evidence type="ECO:0000313" key="4">
    <source>
        <dbReference type="Proteomes" id="UP000713222"/>
    </source>
</evidence>
<feature type="domain" description="YqaJ viral recombinase" evidence="2">
    <location>
        <begin position="48"/>
        <end position="162"/>
    </location>
</feature>
<protein>
    <recommendedName>
        <fullName evidence="2">YqaJ viral recombinase domain-containing protein</fullName>
    </recommendedName>
</protein>
<sequence length="336" mass="38747">MTDRFGIIGASEVAGLLKEYSANLLAENIIGENIHDSLLQMPSYLETRYSLGKKLMLDREQFKSFNNFNSNEAMKRGQAMEEAVKDDFIFFSKVKNIVESQTQKEKIIKGCKFPFRATIDYLLSNGSILECKTTNDLFGWSKIEKYGLPFNYYIQCQAQMWLHEKESCFIHIAGVNKEHQILESKTFEIGVDSKIIRAITASLVWFSAEFERGTLINKDDSEKTKKDKQIDEFLELERGTLELPLESDLSAKLSRLKELEEAKKEYEKLDKEIRETIRQSMAGYKYARFKSNQFEIEAKYSNESYHDEASINEAIDKAKSIQVGDVKAGKKLTIKY</sequence>